<organism evidence="2 3">
    <name type="scientific">Halocaridina rubra</name>
    <name type="common">Hawaiian red shrimp</name>
    <dbReference type="NCBI Taxonomy" id="373956"/>
    <lineage>
        <taxon>Eukaryota</taxon>
        <taxon>Metazoa</taxon>
        <taxon>Ecdysozoa</taxon>
        <taxon>Arthropoda</taxon>
        <taxon>Crustacea</taxon>
        <taxon>Multicrustacea</taxon>
        <taxon>Malacostraca</taxon>
        <taxon>Eumalacostraca</taxon>
        <taxon>Eucarida</taxon>
        <taxon>Decapoda</taxon>
        <taxon>Pleocyemata</taxon>
        <taxon>Caridea</taxon>
        <taxon>Atyoidea</taxon>
        <taxon>Atyidae</taxon>
        <taxon>Halocaridina</taxon>
    </lineage>
</organism>
<proteinExistence type="predicted"/>
<keyword evidence="3" id="KW-1185">Reference proteome</keyword>
<evidence type="ECO:0000313" key="3">
    <source>
        <dbReference type="Proteomes" id="UP001381693"/>
    </source>
</evidence>
<feature type="compositionally biased region" description="Pro residues" evidence="1">
    <location>
        <begin position="30"/>
        <end position="40"/>
    </location>
</feature>
<dbReference type="AlphaFoldDB" id="A0AAN9AB80"/>
<reference evidence="2 3" key="1">
    <citation type="submission" date="2023-11" db="EMBL/GenBank/DDBJ databases">
        <title>Halocaridina rubra genome assembly.</title>
        <authorList>
            <person name="Smith C."/>
        </authorList>
    </citation>
    <scope>NUCLEOTIDE SEQUENCE [LARGE SCALE GENOMIC DNA]</scope>
    <source>
        <strain evidence="2">EP-1</strain>
        <tissue evidence="2">Whole</tissue>
    </source>
</reference>
<accession>A0AAN9AB80</accession>
<name>A0AAN9AB80_HALRR</name>
<dbReference type="EMBL" id="JAXCGZ010007638">
    <property type="protein sequence ID" value="KAK7078880.1"/>
    <property type="molecule type" value="Genomic_DNA"/>
</dbReference>
<dbReference type="Proteomes" id="UP001381693">
    <property type="component" value="Unassembled WGS sequence"/>
</dbReference>
<evidence type="ECO:0000256" key="1">
    <source>
        <dbReference type="SAM" id="MobiDB-lite"/>
    </source>
</evidence>
<sequence length="60" mass="6586">MYYLLSPDIDDDDESPLPRFEGSGLDLEGAPPPLPPPPPIHGKSLMLAKSTENYQHLITV</sequence>
<feature type="region of interest" description="Disordered" evidence="1">
    <location>
        <begin position="1"/>
        <end position="41"/>
    </location>
</feature>
<gene>
    <name evidence="2" type="ORF">SK128_008026</name>
</gene>
<evidence type="ECO:0000313" key="2">
    <source>
        <dbReference type="EMBL" id="KAK7078880.1"/>
    </source>
</evidence>
<comment type="caution">
    <text evidence="2">The sequence shown here is derived from an EMBL/GenBank/DDBJ whole genome shotgun (WGS) entry which is preliminary data.</text>
</comment>
<protein>
    <submittedName>
        <fullName evidence="2">Uncharacterized protein</fullName>
    </submittedName>
</protein>